<accession>A0A2H6MVS2</accession>
<name>A0A2H6MVS2_9SAUR</name>
<proteinExistence type="predicted"/>
<organism evidence="1">
    <name type="scientific">Micrurus carvalhoi</name>
    <dbReference type="NCBI Taxonomy" id="3147026"/>
    <lineage>
        <taxon>Eukaryota</taxon>
        <taxon>Metazoa</taxon>
        <taxon>Chordata</taxon>
        <taxon>Craniata</taxon>
        <taxon>Vertebrata</taxon>
        <taxon>Euteleostomi</taxon>
        <taxon>Lepidosauria</taxon>
        <taxon>Squamata</taxon>
        <taxon>Bifurcata</taxon>
        <taxon>Unidentata</taxon>
        <taxon>Episquamata</taxon>
        <taxon>Toxicofera</taxon>
        <taxon>Serpentes</taxon>
        <taxon>Colubroidea</taxon>
        <taxon>Elapidae</taxon>
        <taxon>Elapinae</taxon>
        <taxon>Micrurus</taxon>
    </lineage>
</organism>
<evidence type="ECO:0000313" key="1">
    <source>
        <dbReference type="EMBL" id="LAA18752.1"/>
    </source>
</evidence>
<dbReference type="AlphaFoldDB" id="A0A2H6MVS2"/>
<reference evidence="1" key="1">
    <citation type="submission" date="2017-07" db="EMBL/GenBank/DDBJ databases">
        <authorList>
            <person name="Mikheyev A."/>
            <person name="Grau M."/>
        </authorList>
    </citation>
    <scope>NUCLEOTIDE SEQUENCE</scope>
    <source>
        <tissue evidence="1">Venom_gland</tissue>
    </source>
</reference>
<reference evidence="1" key="2">
    <citation type="submission" date="2017-12" db="EMBL/GenBank/DDBJ databases">
        <title>Coralsnake Venomics: Analyses of Venom Gland Transcriptomes and Proteomes of Six Brazilian Taxa.</title>
        <authorList>
            <person name="Aird S.D."/>
            <person name="Jorge da Silva N."/>
            <person name="Qiu L."/>
            <person name="Villar-Briones A."/>
            <person name="Aparecida-Saddi V."/>
            <person name="Campos-Telles M.P."/>
            <person name="Grau M."/>
            <person name="Mikheyev A.S."/>
        </authorList>
    </citation>
    <scope>NUCLEOTIDE SEQUENCE</scope>
    <source>
        <tissue evidence="1">Venom_gland</tissue>
    </source>
</reference>
<dbReference type="EMBL" id="IACI01003724">
    <property type="protein sequence ID" value="LAA18752.1"/>
    <property type="molecule type" value="Transcribed_RNA"/>
</dbReference>
<protein>
    <submittedName>
        <fullName evidence="1">Uncharacterized protein</fullName>
    </submittedName>
</protein>
<sequence>MMGTVSFFHHFHHQIYFQSPFFNSLKRKATGFNFIFSYIHFKNLLLDESSPNISDSAGIPYNYSSTYVTLANHLIAGCLAQIKAAYICSITAPSTIKKVIPRQLR</sequence>